<evidence type="ECO:0000313" key="14">
    <source>
        <dbReference type="EMBL" id="PKS09376.1"/>
    </source>
</evidence>
<dbReference type="GO" id="GO:0004338">
    <property type="term" value="F:glucan exo-1,3-beta-glucosidase activity"/>
    <property type="evidence" value="ECO:0007669"/>
    <property type="project" value="UniProtKB-EC"/>
</dbReference>
<dbReference type="Pfam" id="PF00332">
    <property type="entry name" value="Glyco_hydro_17"/>
    <property type="match status" value="1"/>
</dbReference>
<dbReference type="STRING" id="41688.A0A2N3NAA4"/>
<evidence type="ECO:0000256" key="11">
    <source>
        <dbReference type="ARBA" id="ARBA00041761"/>
    </source>
</evidence>
<dbReference type="GO" id="GO:0009986">
    <property type="term" value="C:cell surface"/>
    <property type="evidence" value="ECO:0007669"/>
    <property type="project" value="TreeGrafter"/>
</dbReference>
<dbReference type="PANTHER" id="PTHR16631:SF26">
    <property type="entry name" value="GLUCAN 1,3-BETA-GLUCOSIDASE"/>
    <property type="match status" value="1"/>
</dbReference>
<dbReference type="VEuPathDB" id="FungiDB:jhhlp_003990"/>
<evidence type="ECO:0000256" key="2">
    <source>
        <dbReference type="ARBA" id="ARBA00008773"/>
    </source>
</evidence>
<feature type="signal peptide" evidence="13">
    <location>
        <begin position="1"/>
        <end position="20"/>
    </location>
</feature>
<name>A0A2N3NAA4_9PEZI</name>
<evidence type="ECO:0000256" key="3">
    <source>
        <dbReference type="ARBA" id="ARBA00022512"/>
    </source>
</evidence>
<evidence type="ECO:0000256" key="4">
    <source>
        <dbReference type="ARBA" id="ARBA00022525"/>
    </source>
</evidence>
<evidence type="ECO:0000256" key="12">
    <source>
        <dbReference type="RuleBase" id="RU004335"/>
    </source>
</evidence>
<keyword evidence="6" id="KW-0378">Hydrolase</keyword>
<evidence type="ECO:0000256" key="7">
    <source>
        <dbReference type="ARBA" id="ARBA00023180"/>
    </source>
</evidence>
<comment type="similarity">
    <text evidence="2 12">Belongs to the glycosyl hydrolase 17 family.</text>
</comment>
<dbReference type="PANTHER" id="PTHR16631">
    <property type="entry name" value="GLUCAN 1,3-BETA-GLUCOSIDASE"/>
    <property type="match status" value="1"/>
</dbReference>
<dbReference type="Proteomes" id="UP000233524">
    <property type="component" value="Unassembled WGS sequence"/>
</dbReference>
<dbReference type="InterPro" id="IPR017853">
    <property type="entry name" value="GH"/>
</dbReference>
<keyword evidence="5 13" id="KW-0732">Signal</keyword>
<feature type="chain" id="PRO_5014982079" description="glucan 1,3-beta-glucosidase" evidence="13">
    <location>
        <begin position="21"/>
        <end position="300"/>
    </location>
</feature>
<keyword evidence="8" id="KW-0326">Glycosidase</keyword>
<evidence type="ECO:0000313" key="15">
    <source>
        <dbReference type="Proteomes" id="UP000233524"/>
    </source>
</evidence>
<keyword evidence="15" id="KW-1185">Reference proteome</keyword>
<comment type="caution">
    <text evidence="14">The sequence shown here is derived from an EMBL/GenBank/DDBJ whole genome shotgun (WGS) entry which is preliminary data.</text>
</comment>
<reference evidence="14 15" key="1">
    <citation type="journal article" date="2017" name="G3 (Bethesda)">
        <title>First Draft Genome Sequence of the Pathogenic Fungus Lomentospora prolificans (Formerly Scedosporium prolificans).</title>
        <authorList>
            <person name="Luo R."/>
            <person name="Zimin A."/>
            <person name="Workman R."/>
            <person name="Fan Y."/>
            <person name="Pertea G."/>
            <person name="Grossman N."/>
            <person name="Wear M.P."/>
            <person name="Jia B."/>
            <person name="Miller H."/>
            <person name="Casadevall A."/>
            <person name="Timp W."/>
            <person name="Zhang S.X."/>
            <person name="Salzberg S.L."/>
        </authorList>
    </citation>
    <scope>NUCLEOTIDE SEQUENCE [LARGE SCALE GENOMIC DNA]</scope>
    <source>
        <strain evidence="14 15">JHH-5317</strain>
    </source>
</reference>
<dbReference type="AlphaFoldDB" id="A0A2N3NAA4"/>
<dbReference type="GO" id="GO:0009277">
    <property type="term" value="C:fungal-type cell wall"/>
    <property type="evidence" value="ECO:0007669"/>
    <property type="project" value="TreeGrafter"/>
</dbReference>
<dbReference type="EMBL" id="NLAX01000010">
    <property type="protein sequence ID" value="PKS09376.1"/>
    <property type="molecule type" value="Genomic_DNA"/>
</dbReference>
<dbReference type="FunCoup" id="A0A2N3NAA4">
    <property type="interactions" value="375"/>
</dbReference>
<keyword evidence="4" id="KW-0964">Secreted</keyword>
<dbReference type="GO" id="GO:0042973">
    <property type="term" value="F:glucan endo-1,3-beta-D-glucosidase activity"/>
    <property type="evidence" value="ECO:0007669"/>
    <property type="project" value="TreeGrafter"/>
</dbReference>
<dbReference type="GO" id="GO:0005975">
    <property type="term" value="P:carbohydrate metabolic process"/>
    <property type="evidence" value="ECO:0007669"/>
    <property type="project" value="InterPro"/>
</dbReference>
<protein>
    <recommendedName>
        <fullName evidence="10">glucan 1,3-beta-glucosidase</fullName>
        <ecNumber evidence="10">3.2.1.58</ecNumber>
    </recommendedName>
    <alternativeName>
        <fullName evidence="11">Exo-1,3-beta-glucanase</fullName>
    </alternativeName>
</protein>
<proteinExistence type="inferred from homology"/>
<gene>
    <name evidence="14" type="ORF">jhhlp_003990</name>
</gene>
<evidence type="ECO:0000256" key="8">
    <source>
        <dbReference type="ARBA" id="ARBA00023295"/>
    </source>
</evidence>
<dbReference type="InterPro" id="IPR000490">
    <property type="entry name" value="Glyco_hydro_17"/>
</dbReference>
<dbReference type="GO" id="GO:0005576">
    <property type="term" value="C:extracellular region"/>
    <property type="evidence" value="ECO:0007669"/>
    <property type="project" value="TreeGrafter"/>
</dbReference>
<sequence>MRFSAAIRVVMAAAPSVVSAAGTLGFALGAQQPDGKCKVQADYEADFDAISQQSGSKIVRVYAASQCNTAQEILPAAKSKEFQVVLGIWAYPEDSYQADKAAIVQYSPDYQEQVYAIAVGSETLYRGEFNGAQLAEKISDVKAATPNIKVGTADSWNKYQDGTADPVIGVSDILFCNAFAYWQGQDINNATNTFFDDINQAFGHIRAIAGDATPELWVGETGWPTDGTRYGAAVPSLDNASRFYSEGVCGFVDTDVNVFFFEAFDEPWKPDSIGDDGSAADEKHWGAMNADRTEKYNLKC</sequence>
<dbReference type="SUPFAM" id="SSF51445">
    <property type="entry name" value="(Trans)glycosidases"/>
    <property type="match status" value="1"/>
</dbReference>
<evidence type="ECO:0000256" key="9">
    <source>
        <dbReference type="ARBA" id="ARBA00036824"/>
    </source>
</evidence>
<dbReference type="InParanoid" id="A0A2N3NAA4"/>
<comment type="subcellular location">
    <subcellularLocation>
        <location evidence="1">Secreted</location>
        <location evidence="1">Cell wall</location>
    </subcellularLocation>
</comment>
<evidence type="ECO:0000256" key="13">
    <source>
        <dbReference type="SAM" id="SignalP"/>
    </source>
</evidence>
<dbReference type="GO" id="GO:0071555">
    <property type="term" value="P:cell wall organization"/>
    <property type="evidence" value="ECO:0007669"/>
    <property type="project" value="TreeGrafter"/>
</dbReference>
<evidence type="ECO:0000256" key="5">
    <source>
        <dbReference type="ARBA" id="ARBA00022729"/>
    </source>
</evidence>
<organism evidence="14 15">
    <name type="scientific">Lomentospora prolificans</name>
    <dbReference type="NCBI Taxonomy" id="41688"/>
    <lineage>
        <taxon>Eukaryota</taxon>
        <taxon>Fungi</taxon>
        <taxon>Dikarya</taxon>
        <taxon>Ascomycota</taxon>
        <taxon>Pezizomycotina</taxon>
        <taxon>Sordariomycetes</taxon>
        <taxon>Hypocreomycetidae</taxon>
        <taxon>Microascales</taxon>
        <taxon>Microascaceae</taxon>
        <taxon>Lomentospora</taxon>
    </lineage>
</organism>
<evidence type="ECO:0000256" key="10">
    <source>
        <dbReference type="ARBA" id="ARBA00038929"/>
    </source>
</evidence>
<comment type="catalytic activity">
    <reaction evidence="9">
        <text>Successive hydrolysis of beta-D-glucose units from the non-reducing ends of (1-&gt;3)-beta-D-glucans, releasing alpha-glucose.</text>
        <dbReference type="EC" id="3.2.1.58"/>
    </reaction>
</comment>
<dbReference type="Gene3D" id="3.20.20.80">
    <property type="entry name" value="Glycosidases"/>
    <property type="match status" value="1"/>
</dbReference>
<evidence type="ECO:0000256" key="6">
    <source>
        <dbReference type="ARBA" id="ARBA00022801"/>
    </source>
</evidence>
<keyword evidence="3" id="KW-0134">Cell wall</keyword>
<dbReference type="OrthoDB" id="1293114at2759"/>
<accession>A0A2N3NAA4</accession>
<evidence type="ECO:0000256" key="1">
    <source>
        <dbReference type="ARBA" id="ARBA00004191"/>
    </source>
</evidence>
<keyword evidence="7" id="KW-0325">Glycoprotein</keyword>
<dbReference type="InterPro" id="IPR050732">
    <property type="entry name" value="Beta-glucan_modifiers"/>
</dbReference>
<dbReference type="EC" id="3.2.1.58" evidence="10"/>